<dbReference type="InterPro" id="IPR002156">
    <property type="entry name" value="RNaseH_domain"/>
</dbReference>
<name>A0ABR0QLW1_GOSAR</name>
<dbReference type="Pfam" id="PF13456">
    <property type="entry name" value="RVT_3"/>
    <property type="match status" value="1"/>
</dbReference>
<dbReference type="Proteomes" id="UP001358586">
    <property type="component" value="Chromosome 3"/>
</dbReference>
<comment type="caution">
    <text evidence="2">The sequence shown here is derived from an EMBL/GenBank/DDBJ whole genome shotgun (WGS) entry which is preliminary data.</text>
</comment>
<evidence type="ECO:0000259" key="1">
    <source>
        <dbReference type="Pfam" id="PF13456"/>
    </source>
</evidence>
<gene>
    <name evidence="2" type="ORF">PVK06_009209</name>
</gene>
<protein>
    <recommendedName>
        <fullName evidence="1">RNase H type-1 domain-containing protein</fullName>
    </recommendedName>
</protein>
<feature type="domain" description="RNase H type-1" evidence="1">
    <location>
        <begin position="2"/>
        <end position="61"/>
    </location>
</feature>
<sequence length="112" mass="13339">MGIHLVAIKRDSRTVIKKCQTATQDKSVIRAIINDIKKKSEHFQEIRFQFINRTENVLAHNIIEDSLRRERKCTWKESYRRWCKKGKETHLEGEALHHIHLGPEGRWSRLPN</sequence>
<reference evidence="2 3" key="1">
    <citation type="submission" date="2023-03" db="EMBL/GenBank/DDBJ databases">
        <title>WGS of Gossypium arboreum.</title>
        <authorList>
            <person name="Yu D."/>
        </authorList>
    </citation>
    <scope>NUCLEOTIDE SEQUENCE [LARGE SCALE GENOMIC DNA]</scope>
    <source>
        <tissue evidence="2">Leaf</tissue>
    </source>
</reference>
<evidence type="ECO:0000313" key="3">
    <source>
        <dbReference type="Proteomes" id="UP001358586"/>
    </source>
</evidence>
<dbReference type="EMBL" id="JARKNE010000003">
    <property type="protein sequence ID" value="KAK5840315.1"/>
    <property type="molecule type" value="Genomic_DNA"/>
</dbReference>
<evidence type="ECO:0000313" key="2">
    <source>
        <dbReference type="EMBL" id="KAK5840315.1"/>
    </source>
</evidence>
<organism evidence="2 3">
    <name type="scientific">Gossypium arboreum</name>
    <name type="common">Tree cotton</name>
    <name type="synonym">Gossypium nanking</name>
    <dbReference type="NCBI Taxonomy" id="29729"/>
    <lineage>
        <taxon>Eukaryota</taxon>
        <taxon>Viridiplantae</taxon>
        <taxon>Streptophyta</taxon>
        <taxon>Embryophyta</taxon>
        <taxon>Tracheophyta</taxon>
        <taxon>Spermatophyta</taxon>
        <taxon>Magnoliopsida</taxon>
        <taxon>eudicotyledons</taxon>
        <taxon>Gunneridae</taxon>
        <taxon>Pentapetalae</taxon>
        <taxon>rosids</taxon>
        <taxon>malvids</taxon>
        <taxon>Malvales</taxon>
        <taxon>Malvaceae</taxon>
        <taxon>Malvoideae</taxon>
        <taxon>Gossypium</taxon>
    </lineage>
</organism>
<keyword evidence="3" id="KW-1185">Reference proteome</keyword>
<proteinExistence type="predicted"/>
<accession>A0ABR0QLW1</accession>